<comment type="caution">
    <text evidence="1">The sequence shown here is derived from an EMBL/GenBank/DDBJ whole genome shotgun (WGS) entry which is preliminary data.</text>
</comment>
<gene>
    <name evidence="1" type="ORF">GWI33_018800</name>
</gene>
<evidence type="ECO:0000313" key="1">
    <source>
        <dbReference type="EMBL" id="KAF7267999.1"/>
    </source>
</evidence>
<sequence>MKLVSTPLFQEPLKRVGMPNRDSGSCTYSVPDLVLVIGKARRVSLMGDRPGWFPRLYLGSFELCMHRKCSRLVWMKFFNTPITRGSVVKSMCLWIYVYSCIPMLF</sequence>
<name>A0A834HU63_RHYFE</name>
<proteinExistence type="predicted"/>
<keyword evidence="2" id="KW-1185">Reference proteome</keyword>
<protein>
    <submittedName>
        <fullName evidence="1">Uncharacterized protein</fullName>
    </submittedName>
</protein>
<evidence type="ECO:0000313" key="2">
    <source>
        <dbReference type="Proteomes" id="UP000625711"/>
    </source>
</evidence>
<dbReference type="EMBL" id="JAACXV010014355">
    <property type="protein sequence ID" value="KAF7267999.1"/>
    <property type="molecule type" value="Genomic_DNA"/>
</dbReference>
<dbReference type="AlphaFoldDB" id="A0A834HU63"/>
<accession>A0A834HU63</accession>
<dbReference type="Proteomes" id="UP000625711">
    <property type="component" value="Unassembled WGS sequence"/>
</dbReference>
<reference evidence="1" key="1">
    <citation type="submission" date="2020-08" db="EMBL/GenBank/DDBJ databases">
        <title>Genome sequencing and assembly of the red palm weevil Rhynchophorus ferrugineus.</title>
        <authorList>
            <person name="Dias G.B."/>
            <person name="Bergman C.M."/>
            <person name="Manee M."/>
        </authorList>
    </citation>
    <scope>NUCLEOTIDE SEQUENCE</scope>
    <source>
        <strain evidence="1">AA-2017</strain>
        <tissue evidence="1">Whole larva</tissue>
    </source>
</reference>
<organism evidence="1 2">
    <name type="scientific">Rhynchophorus ferrugineus</name>
    <name type="common">Red palm weevil</name>
    <name type="synonym">Curculio ferrugineus</name>
    <dbReference type="NCBI Taxonomy" id="354439"/>
    <lineage>
        <taxon>Eukaryota</taxon>
        <taxon>Metazoa</taxon>
        <taxon>Ecdysozoa</taxon>
        <taxon>Arthropoda</taxon>
        <taxon>Hexapoda</taxon>
        <taxon>Insecta</taxon>
        <taxon>Pterygota</taxon>
        <taxon>Neoptera</taxon>
        <taxon>Endopterygota</taxon>
        <taxon>Coleoptera</taxon>
        <taxon>Polyphaga</taxon>
        <taxon>Cucujiformia</taxon>
        <taxon>Curculionidae</taxon>
        <taxon>Dryophthorinae</taxon>
        <taxon>Rhynchophorus</taxon>
    </lineage>
</organism>